<evidence type="ECO:0000313" key="1">
    <source>
        <dbReference type="EMBL" id="KAK9234295.1"/>
    </source>
</evidence>
<gene>
    <name evidence="1" type="ORF">V1525DRAFT_413506</name>
</gene>
<reference evidence="2" key="1">
    <citation type="journal article" date="2024" name="Front. Bioeng. Biotechnol.">
        <title>Genome-scale model development and genomic sequencing of the oleaginous clade Lipomyces.</title>
        <authorList>
            <person name="Czajka J.J."/>
            <person name="Han Y."/>
            <person name="Kim J."/>
            <person name="Mondo S.J."/>
            <person name="Hofstad B.A."/>
            <person name="Robles A."/>
            <person name="Haridas S."/>
            <person name="Riley R."/>
            <person name="LaButti K."/>
            <person name="Pangilinan J."/>
            <person name="Andreopoulos W."/>
            <person name="Lipzen A."/>
            <person name="Yan J."/>
            <person name="Wang M."/>
            <person name="Ng V."/>
            <person name="Grigoriev I.V."/>
            <person name="Spatafora J.W."/>
            <person name="Magnuson J.K."/>
            <person name="Baker S.E."/>
            <person name="Pomraning K.R."/>
        </authorList>
    </citation>
    <scope>NUCLEOTIDE SEQUENCE [LARGE SCALE GENOMIC DNA]</scope>
    <source>
        <strain evidence="2">CBS 7786</strain>
    </source>
</reference>
<dbReference type="EMBL" id="MU971490">
    <property type="protein sequence ID" value="KAK9234295.1"/>
    <property type="molecule type" value="Genomic_DNA"/>
</dbReference>
<keyword evidence="2" id="KW-1185">Reference proteome</keyword>
<sequence>MDPEKAVSNSNIVQEKKELEPVAIDTAVGTIGEPLEFVNTNTAGIIDPAVERAICRKLDLRLLPLLAMMYLFNSLDKSNLGNAKTDGMTTQLHFVGNQYNILLSVFYIPYVLCAFPVTMIGKRLGPANVLPVLMFGFGVMSLLAAACTNWGGLMTVRWFLGTFEGAFFPLVIYYLTTFYRRGELARRLGVFYAASNIASAFSGLLAFGVFQIKHSRVAGWQYLFLIEGAATVVMSSVAFIFLPRDIFGCKFLTAEQREIGLLRIQRDSSSVVNEKLDIRKALKVFSHPVAVVWVLIEMCLGVPLQSVSLFLPQIVARLGYSTVKTNLYTVAPNIVGACVLLILAFSSDFTRLRFPFIAIGFAFPVIGFIIYASIDVLHSIGVAYFACFLMTAGTAAPSVLLSTWYNNNTPAESRRAALTAVGVPMANVMGLVSSNIFLDKDAPVYLPALATTAAFGGLGLVLTVGLGLWMIADNKRRNNRAGVNLRVQDVSTEILSEGPAHPSYRWFL</sequence>
<protein>
    <submittedName>
        <fullName evidence="1">Major facilitator superfamily domain-containing protein</fullName>
    </submittedName>
</protein>
<accession>A0ACC3SRV5</accession>
<name>A0ACC3SRV5_LIPKO</name>
<dbReference type="Proteomes" id="UP001433508">
    <property type="component" value="Unassembled WGS sequence"/>
</dbReference>
<organism evidence="1 2">
    <name type="scientific">Lipomyces kononenkoae</name>
    <name type="common">Yeast</name>
    <dbReference type="NCBI Taxonomy" id="34357"/>
    <lineage>
        <taxon>Eukaryota</taxon>
        <taxon>Fungi</taxon>
        <taxon>Dikarya</taxon>
        <taxon>Ascomycota</taxon>
        <taxon>Saccharomycotina</taxon>
        <taxon>Lipomycetes</taxon>
        <taxon>Lipomycetales</taxon>
        <taxon>Lipomycetaceae</taxon>
        <taxon>Lipomyces</taxon>
    </lineage>
</organism>
<comment type="caution">
    <text evidence="1">The sequence shown here is derived from an EMBL/GenBank/DDBJ whole genome shotgun (WGS) entry which is preliminary data.</text>
</comment>
<evidence type="ECO:0000313" key="2">
    <source>
        <dbReference type="Proteomes" id="UP001433508"/>
    </source>
</evidence>
<proteinExistence type="predicted"/>